<sequence>MGERKGIVFYGLVVLGFFCHWAALAQAPSFRSRDPGQFDQLLLNDFQLLPLAGVIDSAQLRSPALKNVALDLRSQQLALQDGKLAILKALSFNGNYAYGTNARFNSNDSGADNVSNSLSITESANYSVGIGIKLSLYDIINRKNVIKRSRLEITKHQNNREILLSALRELVVTYYHDCLLKKKLLDLYASDYVSASLNLQMARKQFQTGEITIAQVTDVVDTHSKSIVNFESAKADLQISLFKLSELAGIGLEDLIINVN</sequence>
<dbReference type="PANTHER" id="PTHR30026">
    <property type="entry name" value="OUTER MEMBRANE PROTEIN TOLC"/>
    <property type="match status" value="1"/>
</dbReference>
<reference evidence="7" key="1">
    <citation type="submission" date="2023-06" db="EMBL/GenBank/DDBJ databases">
        <title>Genomic of Agaribacillus aureum.</title>
        <authorList>
            <person name="Wang G."/>
        </authorList>
    </citation>
    <scope>NUCLEOTIDE SEQUENCE</scope>
    <source>
        <strain evidence="7">BMA12</strain>
    </source>
</reference>
<comment type="subcellular location">
    <subcellularLocation>
        <location evidence="1">Cell outer membrane</location>
    </subcellularLocation>
</comment>
<keyword evidence="6" id="KW-1133">Transmembrane helix</keyword>
<proteinExistence type="predicted"/>
<evidence type="ECO:0000313" key="7">
    <source>
        <dbReference type="EMBL" id="MDN5211686.1"/>
    </source>
</evidence>
<dbReference type="EMBL" id="JAUJEB010000001">
    <property type="protein sequence ID" value="MDN5211686.1"/>
    <property type="molecule type" value="Genomic_DNA"/>
</dbReference>
<keyword evidence="5" id="KW-0998">Cell outer membrane</keyword>
<dbReference type="Gene3D" id="1.20.1600.10">
    <property type="entry name" value="Outer membrane efflux proteins (OEP)"/>
    <property type="match status" value="1"/>
</dbReference>
<keyword evidence="2" id="KW-1134">Transmembrane beta strand</keyword>
<dbReference type="InterPro" id="IPR051906">
    <property type="entry name" value="TolC-like"/>
</dbReference>
<keyword evidence="4 6" id="KW-0472">Membrane</keyword>
<dbReference type="RefSeq" id="WP_346757016.1">
    <property type="nucleotide sequence ID" value="NZ_JAUJEB010000001.1"/>
</dbReference>
<dbReference type="Proteomes" id="UP001172083">
    <property type="component" value="Unassembled WGS sequence"/>
</dbReference>
<organism evidence="7 8">
    <name type="scientific">Agaribacillus aureus</name>
    <dbReference type="NCBI Taxonomy" id="3051825"/>
    <lineage>
        <taxon>Bacteria</taxon>
        <taxon>Pseudomonadati</taxon>
        <taxon>Bacteroidota</taxon>
        <taxon>Cytophagia</taxon>
        <taxon>Cytophagales</taxon>
        <taxon>Splendidivirgaceae</taxon>
        <taxon>Agaribacillus</taxon>
    </lineage>
</organism>
<evidence type="ECO:0000313" key="8">
    <source>
        <dbReference type="Proteomes" id="UP001172083"/>
    </source>
</evidence>
<evidence type="ECO:0000256" key="2">
    <source>
        <dbReference type="ARBA" id="ARBA00022452"/>
    </source>
</evidence>
<keyword evidence="8" id="KW-1185">Reference proteome</keyword>
<evidence type="ECO:0000256" key="6">
    <source>
        <dbReference type="SAM" id="Phobius"/>
    </source>
</evidence>
<protein>
    <submittedName>
        <fullName evidence="7">TolC family protein</fullName>
    </submittedName>
</protein>
<comment type="caution">
    <text evidence="7">The sequence shown here is derived from an EMBL/GenBank/DDBJ whole genome shotgun (WGS) entry which is preliminary data.</text>
</comment>
<keyword evidence="3 6" id="KW-0812">Transmembrane</keyword>
<evidence type="ECO:0000256" key="3">
    <source>
        <dbReference type="ARBA" id="ARBA00022692"/>
    </source>
</evidence>
<dbReference type="PANTHER" id="PTHR30026:SF20">
    <property type="entry name" value="OUTER MEMBRANE PROTEIN TOLC"/>
    <property type="match status" value="1"/>
</dbReference>
<name>A0ABT8L5G1_9BACT</name>
<evidence type="ECO:0000256" key="4">
    <source>
        <dbReference type="ARBA" id="ARBA00023136"/>
    </source>
</evidence>
<evidence type="ECO:0000256" key="5">
    <source>
        <dbReference type="ARBA" id="ARBA00023237"/>
    </source>
</evidence>
<gene>
    <name evidence="7" type="ORF">QQ020_06480</name>
</gene>
<accession>A0ABT8L5G1</accession>
<dbReference type="SUPFAM" id="SSF56954">
    <property type="entry name" value="Outer membrane efflux proteins (OEP)"/>
    <property type="match status" value="1"/>
</dbReference>
<feature type="transmembrane region" description="Helical" evidence="6">
    <location>
        <begin position="7"/>
        <end position="24"/>
    </location>
</feature>
<evidence type="ECO:0000256" key="1">
    <source>
        <dbReference type="ARBA" id="ARBA00004442"/>
    </source>
</evidence>